<comment type="catalytic activity">
    <reaction evidence="7">
        <text>DNA(n) + a 2'-deoxyribonucleoside 5'-triphosphate = DNA(n+1) + diphosphate</text>
        <dbReference type="Rhea" id="RHEA:22508"/>
        <dbReference type="Rhea" id="RHEA-COMP:17339"/>
        <dbReference type="Rhea" id="RHEA-COMP:17340"/>
        <dbReference type="ChEBI" id="CHEBI:33019"/>
        <dbReference type="ChEBI" id="CHEBI:61560"/>
        <dbReference type="ChEBI" id="CHEBI:173112"/>
        <dbReference type="EC" id="2.7.7.7"/>
    </reaction>
</comment>
<dbReference type="OrthoDB" id="2406381at2759"/>
<dbReference type="Pfam" id="PF00136">
    <property type="entry name" value="DNA_pol_B"/>
    <property type="match status" value="3"/>
</dbReference>
<dbReference type="AlphaFoldDB" id="A0A8H3M3F0"/>
<reference evidence="10" key="1">
    <citation type="submission" date="2019-10" db="EMBL/GenBank/DDBJ databases">
        <title>Conservation and host-specific expression of non-tandemly repeated heterogenous ribosome RNA gene in arbuscular mycorrhizal fungi.</title>
        <authorList>
            <person name="Maeda T."/>
            <person name="Kobayashi Y."/>
            <person name="Nakagawa T."/>
            <person name="Ezawa T."/>
            <person name="Yamaguchi K."/>
            <person name="Bino T."/>
            <person name="Nishimoto Y."/>
            <person name="Shigenobu S."/>
            <person name="Kawaguchi M."/>
        </authorList>
    </citation>
    <scope>NUCLEOTIDE SEQUENCE</scope>
    <source>
        <strain evidence="10">HR1</strain>
    </source>
</reference>
<dbReference type="EMBL" id="BLAL01000254">
    <property type="protein sequence ID" value="GES96990.1"/>
    <property type="molecule type" value="Genomic_DNA"/>
</dbReference>
<evidence type="ECO:0000256" key="2">
    <source>
        <dbReference type="ARBA" id="ARBA00012417"/>
    </source>
</evidence>
<dbReference type="InterPro" id="IPR023211">
    <property type="entry name" value="DNA_pol_palm_dom_sf"/>
</dbReference>
<keyword evidence="3" id="KW-0808">Transferase</keyword>
<dbReference type="Proteomes" id="UP000615446">
    <property type="component" value="Unassembled WGS sequence"/>
</dbReference>
<keyword evidence="6" id="KW-0238">DNA-binding</keyword>
<evidence type="ECO:0000256" key="4">
    <source>
        <dbReference type="ARBA" id="ARBA00022695"/>
    </source>
</evidence>
<dbReference type="PRINTS" id="PR00106">
    <property type="entry name" value="DNAPOLB"/>
</dbReference>
<evidence type="ECO:0000256" key="3">
    <source>
        <dbReference type="ARBA" id="ARBA00022679"/>
    </source>
</evidence>
<evidence type="ECO:0000259" key="9">
    <source>
        <dbReference type="Pfam" id="PF00136"/>
    </source>
</evidence>
<dbReference type="InterPro" id="IPR006134">
    <property type="entry name" value="DNA-dir_DNA_pol_B_multi_dom"/>
</dbReference>
<name>A0A8H3M3F0_9GLOM</name>
<dbReference type="Gene3D" id="3.90.1600.10">
    <property type="entry name" value="Palm domain of DNA polymerase"/>
    <property type="match status" value="1"/>
</dbReference>
<feature type="domain" description="DNA-directed DNA polymerase family B multifunctional" evidence="9">
    <location>
        <begin position="46"/>
        <end position="174"/>
    </location>
</feature>
<comment type="similarity">
    <text evidence="1">Belongs to the DNA polymerase type-B family.</text>
</comment>
<dbReference type="SUPFAM" id="SSF56672">
    <property type="entry name" value="DNA/RNA polymerases"/>
    <property type="match status" value="1"/>
</dbReference>
<accession>A0A8H3M3F0</accession>
<protein>
    <recommendedName>
        <fullName evidence="2">DNA-directed DNA polymerase</fullName>
        <ecNumber evidence="2">2.7.7.7</ecNumber>
    </recommendedName>
</protein>
<keyword evidence="8" id="KW-0175">Coiled coil</keyword>
<evidence type="ECO:0000256" key="5">
    <source>
        <dbReference type="ARBA" id="ARBA00022932"/>
    </source>
</evidence>
<evidence type="ECO:0000256" key="8">
    <source>
        <dbReference type="SAM" id="Coils"/>
    </source>
</evidence>
<feature type="domain" description="DNA-directed DNA polymerase family B multifunctional" evidence="9">
    <location>
        <begin position="205"/>
        <end position="261"/>
    </location>
</feature>
<dbReference type="GO" id="GO:0003677">
    <property type="term" value="F:DNA binding"/>
    <property type="evidence" value="ECO:0007669"/>
    <property type="project" value="UniProtKB-KW"/>
</dbReference>
<dbReference type="InterPro" id="IPR043502">
    <property type="entry name" value="DNA/RNA_pol_sf"/>
</dbReference>
<dbReference type="PANTHER" id="PTHR10322:SF23">
    <property type="entry name" value="DNA POLYMERASE DELTA CATALYTIC SUBUNIT"/>
    <property type="match status" value="1"/>
</dbReference>
<feature type="coiled-coil region" evidence="8">
    <location>
        <begin position="159"/>
        <end position="186"/>
    </location>
</feature>
<evidence type="ECO:0000313" key="10">
    <source>
        <dbReference type="EMBL" id="GES96990.1"/>
    </source>
</evidence>
<evidence type="ECO:0000313" key="11">
    <source>
        <dbReference type="Proteomes" id="UP000615446"/>
    </source>
</evidence>
<dbReference type="Gene3D" id="1.10.132.60">
    <property type="entry name" value="DNA polymerase family B, C-terminal domain"/>
    <property type="match status" value="1"/>
</dbReference>
<dbReference type="GO" id="GO:0003887">
    <property type="term" value="F:DNA-directed DNA polymerase activity"/>
    <property type="evidence" value="ECO:0007669"/>
    <property type="project" value="UniProtKB-KW"/>
</dbReference>
<dbReference type="InterPro" id="IPR006172">
    <property type="entry name" value="DNA-dir_DNA_pol_B"/>
</dbReference>
<dbReference type="EC" id="2.7.7.7" evidence="2"/>
<keyword evidence="4" id="KW-0548">Nucleotidyltransferase</keyword>
<dbReference type="PANTHER" id="PTHR10322">
    <property type="entry name" value="DNA POLYMERASE CATALYTIC SUBUNIT"/>
    <property type="match status" value="1"/>
</dbReference>
<feature type="domain" description="DNA-directed DNA polymerase family B multifunctional" evidence="9">
    <location>
        <begin position="277"/>
        <end position="498"/>
    </location>
</feature>
<evidence type="ECO:0000256" key="6">
    <source>
        <dbReference type="ARBA" id="ARBA00023125"/>
    </source>
</evidence>
<comment type="caution">
    <text evidence="10">The sequence shown here is derived from an EMBL/GenBank/DDBJ whole genome shotgun (WGS) entry which is preliminary data.</text>
</comment>
<evidence type="ECO:0000256" key="1">
    <source>
        <dbReference type="ARBA" id="ARBA00005755"/>
    </source>
</evidence>
<dbReference type="InterPro" id="IPR042087">
    <property type="entry name" value="DNA_pol_B_thumb"/>
</dbReference>
<evidence type="ECO:0000256" key="7">
    <source>
        <dbReference type="ARBA" id="ARBA00049244"/>
    </source>
</evidence>
<dbReference type="GO" id="GO:0000166">
    <property type="term" value="F:nucleotide binding"/>
    <property type="evidence" value="ECO:0007669"/>
    <property type="project" value="InterPro"/>
</dbReference>
<proteinExistence type="inferred from homology"/>
<sequence length="666" mass="77379">MPFHRMFMYYERALKETNATTAKQMREVAKYYIIDAISCQRLMEVILTSTIPCEQTETRKYPGAYVFPPVKGLKNRRPVTGLDFASLYPSLIMTYNLSPDKIILSREHAESLKESGKKLHEINFKFNSRDIFVWSIEHKNQAEMKGLYPKVLEELLIRRNSLKSRLAPLKNKKEELEKEISLAEARGKDGTDDLKSEYSSVSFIVTCLDAKQLALKVYMNTFYGEAGNSGSPFFLRALAGGVTSAGQRNIKLIANLVRSKGKDIEGKYWEKMVGISMEAMSKLRGEVNDFLREDNGSPYLKMAYEEVLFLVVFTGKKKYYGIPHTNKPNFNNKLFIRRVEIVKQGQSKYFREVGKKVMDESMRLDNDNTRTLHQIVDDVLKETINDISQIDFNEVVKTAVWKPDKNNKSVQRFISRMQDRHTRVEADAKRRIKKGLTPEPYLYEIPEPGERFEYIVVESDSSQRVGDKMEYPEVVRRLGKKIDISYYLKTVVGLCARFINYDERHQPSSEIMLKVLKKLKNDKTIISHLWEGARIYAKKLFDTTYADKGERLTNNSYCQSFLNTLDKQEESIRLKLSSLLKEISGVNIGYRESMYKLVTKKRAMCLEQYLISYYLDEYDINTKALAYAQKCEGRCLAKVSPNTYLWACKKGHKWEAPYKNMKQNYR</sequence>
<dbReference type="InterPro" id="IPR050240">
    <property type="entry name" value="DNA_pol_type-B"/>
</dbReference>
<gene>
    <name evidence="10" type="ORF">RCL2_002358000</name>
</gene>
<organism evidence="10 11">
    <name type="scientific">Rhizophagus clarus</name>
    <dbReference type="NCBI Taxonomy" id="94130"/>
    <lineage>
        <taxon>Eukaryota</taxon>
        <taxon>Fungi</taxon>
        <taxon>Fungi incertae sedis</taxon>
        <taxon>Mucoromycota</taxon>
        <taxon>Glomeromycotina</taxon>
        <taxon>Glomeromycetes</taxon>
        <taxon>Glomerales</taxon>
        <taxon>Glomeraceae</taxon>
        <taxon>Rhizophagus</taxon>
    </lineage>
</organism>
<keyword evidence="5" id="KW-0239">DNA-directed DNA polymerase</keyword>
<dbReference type="GO" id="GO:0006261">
    <property type="term" value="P:DNA-templated DNA replication"/>
    <property type="evidence" value="ECO:0007669"/>
    <property type="project" value="TreeGrafter"/>
</dbReference>
<dbReference type="Gene3D" id="1.10.287.690">
    <property type="entry name" value="Helix hairpin bin"/>
    <property type="match status" value="1"/>
</dbReference>